<keyword evidence="3 6" id="KW-0812">Transmembrane</keyword>
<dbReference type="PANTHER" id="PTHR21716">
    <property type="entry name" value="TRANSMEMBRANE PROTEIN"/>
    <property type="match status" value="1"/>
</dbReference>
<feature type="transmembrane region" description="Helical" evidence="6">
    <location>
        <begin position="65"/>
        <end position="86"/>
    </location>
</feature>
<organism evidence="7 8">
    <name type="scientific">Craterilacuibacter sinensis</name>
    <dbReference type="NCBI Taxonomy" id="2686017"/>
    <lineage>
        <taxon>Bacteria</taxon>
        <taxon>Pseudomonadati</taxon>
        <taxon>Pseudomonadota</taxon>
        <taxon>Betaproteobacteria</taxon>
        <taxon>Neisseriales</taxon>
        <taxon>Neisseriaceae</taxon>
        <taxon>Craterilacuibacter</taxon>
    </lineage>
</organism>
<sequence>MTRSHYSFIPWLSALAVLLALFWLVSSLSGVLTPFIVAAILAYILDPMVGWLVRHRFSRALASSLVMLGGMLVLVTLLLVVVPMLIEQGQALMSRLPAFIDFIQNRFLPWLDMRFGIKIVLNAESWRNTLSTQGGFFRKALEQLLPQLTHGGAVLFNFVSNMVLLPLLLYYFLLDWPRMCRWVAELVPRRWAADVASVSGELDTVLGEFLRGQLSVMLIMASFYGGGLLLVGLDSGLAIGMVAGLLVFIPYLGAFVGLLLATLAALLQYDTLSGLLMVWGVFAAGQTLESFVVTPYLVGERIGLSPMAVIFALMAFGQLMGFTGVLLALPLAAIVLVLGRTLIRRYFTTRFYQRKIPRQRP</sequence>
<dbReference type="GO" id="GO:0055085">
    <property type="term" value="P:transmembrane transport"/>
    <property type="evidence" value="ECO:0007669"/>
    <property type="project" value="TreeGrafter"/>
</dbReference>
<evidence type="ECO:0000256" key="4">
    <source>
        <dbReference type="ARBA" id="ARBA00022989"/>
    </source>
</evidence>
<feature type="transmembrane region" description="Helical" evidence="6">
    <location>
        <begin position="154"/>
        <end position="173"/>
    </location>
</feature>
<evidence type="ECO:0000313" key="7">
    <source>
        <dbReference type="EMBL" id="MXR37766.1"/>
    </source>
</evidence>
<keyword evidence="8" id="KW-1185">Reference proteome</keyword>
<gene>
    <name evidence="7" type="ORF">GQF02_12360</name>
</gene>
<comment type="caution">
    <text evidence="7">The sequence shown here is derived from an EMBL/GenBank/DDBJ whole genome shotgun (WGS) entry which is preliminary data.</text>
</comment>
<feature type="transmembrane region" description="Helical" evidence="6">
    <location>
        <begin position="31"/>
        <end position="53"/>
    </location>
</feature>
<dbReference type="Pfam" id="PF01594">
    <property type="entry name" value="AI-2E_transport"/>
    <property type="match status" value="1"/>
</dbReference>
<evidence type="ECO:0000256" key="1">
    <source>
        <dbReference type="ARBA" id="ARBA00004141"/>
    </source>
</evidence>
<name>A0A845BUC4_9NEIS</name>
<dbReference type="PANTHER" id="PTHR21716:SF64">
    <property type="entry name" value="AI-2 TRANSPORT PROTEIN TQSA"/>
    <property type="match status" value="1"/>
</dbReference>
<keyword evidence="4 6" id="KW-1133">Transmembrane helix</keyword>
<dbReference type="InterPro" id="IPR002549">
    <property type="entry name" value="AI-2E-like"/>
</dbReference>
<evidence type="ECO:0000256" key="5">
    <source>
        <dbReference type="ARBA" id="ARBA00023136"/>
    </source>
</evidence>
<dbReference type="RefSeq" id="WP_124735468.1">
    <property type="nucleotide sequence ID" value="NZ_WSSB01000011.1"/>
</dbReference>
<feature type="transmembrane region" description="Helical" evidence="6">
    <location>
        <begin position="214"/>
        <end position="233"/>
    </location>
</feature>
<protein>
    <submittedName>
        <fullName evidence="7">AI-2E family transporter</fullName>
    </submittedName>
</protein>
<proteinExistence type="inferred from homology"/>
<reference evidence="7 8" key="1">
    <citation type="submission" date="2019-12" db="EMBL/GenBank/DDBJ databases">
        <title>Neisseriaceae gen. nov. sp. Genome sequencing and assembly.</title>
        <authorList>
            <person name="Liu Z."/>
            <person name="Li A."/>
        </authorList>
    </citation>
    <scope>NUCLEOTIDE SEQUENCE [LARGE SCALE GENOMIC DNA]</scope>
    <source>
        <strain evidence="7 8">B2N2-7</strain>
    </source>
</reference>
<keyword evidence="5 6" id="KW-0472">Membrane</keyword>
<accession>A0A845BUC4</accession>
<comment type="subcellular location">
    <subcellularLocation>
        <location evidence="1">Membrane</location>
        <topology evidence="1">Multi-pass membrane protein</topology>
    </subcellularLocation>
</comment>
<dbReference type="EMBL" id="WSSB01000011">
    <property type="protein sequence ID" value="MXR37766.1"/>
    <property type="molecule type" value="Genomic_DNA"/>
</dbReference>
<dbReference type="Proteomes" id="UP000467214">
    <property type="component" value="Unassembled WGS sequence"/>
</dbReference>
<feature type="transmembrane region" description="Helical" evidence="6">
    <location>
        <begin position="274"/>
        <end position="298"/>
    </location>
</feature>
<dbReference type="AlphaFoldDB" id="A0A845BUC4"/>
<dbReference type="GO" id="GO:0016020">
    <property type="term" value="C:membrane"/>
    <property type="evidence" value="ECO:0007669"/>
    <property type="project" value="UniProtKB-SubCell"/>
</dbReference>
<comment type="similarity">
    <text evidence="2">Belongs to the autoinducer-2 exporter (AI-2E) (TC 2.A.86) family.</text>
</comment>
<evidence type="ECO:0000256" key="2">
    <source>
        <dbReference type="ARBA" id="ARBA00009773"/>
    </source>
</evidence>
<evidence type="ECO:0000256" key="3">
    <source>
        <dbReference type="ARBA" id="ARBA00022692"/>
    </source>
</evidence>
<evidence type="ECO:0000256" key="6">
    <source>
        <dbReference type="SAM" id="Phobius"/>
    </source>
</evidence>
<feature type="transmembrane region" description="Helical" evidence="6">
    <location>
        <begin position="7"/>
        <end position="25"/>
    </location>
</feature>
<feature type="transmembrane region" description="Helical" evidence="6">
    <location>
        <begin position="310"/>
        <end position="338"/>
    </location>
</feature>
<feature type="transmembrane region" description="Helical" evidence="6">
    <location>
        <begin position="239"/>
        <end position="267"/>
    </location>
</feature>
<evidence type="ECO:0000313" key="8">
    <source>
        <dbReference type="Proteomes" id="UP000467214"/>
    </source>
</evidence>